<comment type="caution">
    <text evidence="2">The sequence shown here is derived from an EMBL/GenBank/DDBJ whole genome shotgun (WGS) entry which is preliminary data.</text>
</comment>
<dbReference type="AlphaFoldDB" id="A0A4Y2W773"/>
<gene>
    <name evidence="2" type="ORF">AVEN_136880_1</name>
</gene>
<evidence type="ECO:0000313" key="2">
    <source>
        <dbReference type="EMBL" id="GBO33543.1"/>
    </source>
</evidence>
<sequence>MPKLEVTSIPAPSTRGDGPGWSSGKVSRFETRFHRRTAVCVSLAYVKYDVIGQTSSRCCGSEWRMSAQVYFSSSDRGLTLCGQVTFQNTRIRWFSHHIPFIINDVLISIISGVVGTADVNCHLSHDLGCEGISRIVGGNFGNVKFKRKNKVITLASVKNSAKIGREKITVDPLTLFHRICVAKQSDEDLKVFFIFELSPFPLSLFNEEGMRKGTKSSLFSLLTSTKIDAVQGKINFVVVNGGHLLHKVVWQRNMNFGDIAKSYLIYLQTHYGSNVAVVFDGYPSYVTGKSTKSAERIRRANLIHHMR</sequence>
<accession>A0A4Y2W773</accession>
<protein>
    <submittedName>
        <fullName evidence="2">Uncharacterized protein</fullName>
    </submittedName>
</protein>
<name>A0A4Y2W773_ARAVE</name>
<evidence type="ECO:0000256" key="1">
    <source>
        <dbReference type="SAM" id="MobiDB-lite"/>
    </source>
</evidence>
<dbReference type="Proteomes" id="UP000499080">
    <property type="component" value="Unassembled WGS sequence"/>
</dbReference>
<dbReference type="EMBL" id="BGPR01057153">
    <property type="protein sequence ID" value="GBO33543.1"/>
    <property type="molecule type" value="Genomic_DNA"/>
</dbReference>
<organism evidence="2 3">
    <name type="scientific">Araneus ventricosus</name>
    <name type="common">Orbweaver spider</name>
    <name type="synonym">Epeira ventricosa</name>
    <dbReference type="NCBI Taxonomy" id="182803"/>
    <lineage>
        <taxon>Eukaryota</taxon>
        <taxon>Metazoa</taxon>
        <taxon>Ecdysozoa</taxon>
        <taxon>Arthropoda</taxon>
        <taxon>Chelicerata</taxon>
        <taxon>Arachnida</taxon>
        <taxon>Araneae</taxon>
        <taxon>Araneomorphae</taxon>
        <taxon>Entelegynae</taxon>
        <taxon>Araneoidea</taxon>
        <taxon>Araneidae</taxon>
        <taxon>Araneus</taxon>
    </lineage>
</organism>
<feature type="region of interest" description="Disordered" evidence="1">
    <location>
        <begin position="1"/>
        <end position="23"/>
    </location>
</feature>
<reference evidence="2 3" key="1">
    <citation type="journal article" date="2019" name="Sci. Rep.">
        <title>Orb-weaving spider Araneus ventricosus genome elucidates the spidroin gene catalogue.</title>
        <authorList>
            <person name="Kono N."/>
            <person name="Nakamura H."/>
            <person name="Ohtoshi R."/>
            <person name="Moran D.A.P."/>
            <person name="Shinohara A."/>
            <person name="Yoshida Y."/>
            <person name="Fujiwara M."/>
            <person name="Mori M."/>
            <person name="Tomita M."/>
            <person name="Arakawa K."/>
        </authorList>
    </citation>
    <scope>NUCLEOTIDE SEQUENCE [LARGE SCALE GENOMIC DNA]</scope>
</reference>
<keyword evidence="3" id="KW-1185">Reference proteome</keyword>
<proteinExistence type="predicted"/>
<evidence type="ECO:0000313" key="3">
    <source>
        <dbReference type="Proteomes" id="UP000499080"/>
    </source>
</evidence>